<keyword evidence="1" id="KW-0812">Transmembrane</keyword>
<keyword evidence="1" id="KW-0472">Membrane</keyword>
<keyword evidence="3" id="KW-1185">Reference proteome</keyword>
<sequence>MLKLITRNLYLNLFVALALVITSGYEVYESFEEANIGAHHGVFVFALFQMLKCIAVIGESVLAVDEAISASKSEG</sequence>
<comment type="caution">
    <text evidence="2">The sequence shown here is derived from an EMBL/GenBank/DDBJ whole genome shotgun (WGS) entry which is preliminary data.</text>
</comment>
<dbReference type="OrthoDB" id="6199433at2"/>
<feature type="transmembrane region" description="Helical" evidence="1">
    <location>
        <begin position="9"/>
        <end position="28"/>
    </location>
</feature>
<accession>A0A0J8GTU0</accession>
<gene>
    <name evidence="2" type="ORF">XM47_05285</name>
</gene>
<dbReference type="EMBL" id="LAZL01000006">
    <property type="protein sequence ID" value="KMT66180.1"/>
    <property type="molecule type" value="Genomic_DNA"/>
</dbReference>
<proteinExistence type="predicted"/>
<dbReference type="Proteomes" id="UP000037600">
    <property type="component" value="Unassembled WGS sequence"/>
</dbReference>
<keyword evidence="1" id="KW-1133">Transmembrane helix</keyword>
<organism evidence="2 3">
    <name type="scientific">Catenovulum maritimum</name>
    <dbReference type="NCBI Taxonomy" id="1513271"/>
    <lineage>
        <taxon>Bacteria</taxon>
        <taxon>Pseudomonadati</taxon>
        <taxon>Pseudomonadota</taxon>
        <taxon>Gammaproteobacteria</taxon>
        <taxon>Alteromonadales</taxon>
        <taxon>Alteromonadaceae</taxon>
        <taxon>Catenovulum</taxon>
    </lineage>
</organism>
<protein>
    <submittedName>
        <fullName evidence="2">Uncharacterized protein</fullName>
    </submittedName>
</protein>
<evidence type="ECO:0000313" key="2">
    <source>
        <dbReference type="EMBL" id="KMT66180.1"/>
    </source>
</evidence>
<reference evidence="2 3" key="1">
    <citation type="submission" date="2015-04" db="EMBL/GenBank/DDBJ databases">
        <title>Draft Genome Sequence of the Novel Agar-Digesting Marine Bacterium Q1.</title>
        <authorList>
            <person name="Li Y."/>
            <person name="Li D."/>
            <person name="Chen G."/>
            <person name="Du Z."/>
        </authorList>
    </citation>
    <scope>NUCLEOTIDE SEQUENCE [LARGE SCALE GENOMIC DNA]</scope>
    <source>
        <strain evidence="2 3">Q1</strain>
    </source>
</reference>
<dbReference type="AlphaFoldDB" id="A0A0J8GTU0"/>
<name>A0A0J8GTU0_9ALTE</name>
<evidence type="ECO:0000313" key="3">
    <source>
        <dbReference type="Proteomes" id="UP000037600"/>
    </source>
</evidence>
<dbReference type="STRING" id="1513271.XM47_05285"/>
<feature type="transmembrane region" description="Helical" evidence="1">
    <location>
        <begin position="40"/>
        <end position="64"/>
    </location>
</feature>
<evidence type="ECO:0000256" key="1">
    <source>
        <dbReference type="SAM" id="Phobius"/>
    </source>
</evidence>